<sequence>MLPAMDMWCRKTDWNIREATHSAEKPDSTTMIRNGRPVWPSGEAFQYEIEVAFGHVPEEPEINPRSIQGSRDLSSK</sequence>
<dbReference type="AlphaFoldDB" id="A0A8A1M194"/>
<organism evidence="1 2">
    <name type="scientific">Ajellomyces capsulatus</name>
    <name type="common">Darling's disease fungus</name>
    <name type="synonym">Histoplasma capsulatum</name>
    <dbReference type="NCBI Taxonomy" id="5037"/>
    <lineage>
        <taxon>Eukaryota</taxon>
        <taxon>Fungi</taxon>
        <taxon>Dikarya</taxon>
        <taxon>Ascomycota</taxon>
        <taxon>Pezizomycotina</taxon>
        <taxon>Eurotiomycetes</taxon>
        <taxon>Eurotiomycetidae</taxon>
        <taxon>Onygenales</taxon>
        <taxon>Ajellomycetaceae</taxon>
        <taxon>Histoplasma</taxon>
    </lineage>
</organism>
<protein>
    <submittedName>
        <fullName evidence="1">Uncharacterized protein</fullName>
    </submittedName>
</protein>
<dbReference type="Proteomes" id="UP000663671">
    <property type="component" value="Chromosome 2"/>
</dbReference>
<dbReference type="VEuPathDB" id="FungiDB:I7I51_07625"/>
<evidence type="ECO:0000313" key="2">
    <source>
        <dbReference type="Proteomes" id="UP000663671"/>
    </source>
</evidence>
<accession>A0A8A1M194</accession>
<dbReference type="OrthoDB" id="4955540at2759"/>
<name>A0A8A1M194_AJECA</name>
<dbReference type="EMBL" id="CP069109">
    <property type="protein sequence ID" value="QSS58202.1"/>
    <property type="molecule type" value="Genomic_DNA"/>
</dbReference>
<gene>
    <name evidence="1" type="ORF">I7I51_07625</name>
</gene>
<reference evidence="1" key="1">
    <citation type="submission" date="2021-01" db="EMBL/GenBank/DDBJ databases">
        <title>Chromosome-level genome assembly of a human fungal pathogen reveals clustering of transcriptionally co-regulated genes.</title>
        <authorList>
            <person name="Voorhies M."/>
            <person name="Cohen S."/>
            <person name="Shea T.P."/>
            <person name="Petrus S."/>
            <person name="Munoz J.F."/>
            <person name="Poplawski S."/>
            <person name="Goldman W.E."/>
            <person name="Michael T."/>
            <person name="Cuomo C.A."/>
            <person name="Sil A."/>
            <person name="Beyhan S."/>
        </authorList>
    </citation>
    <scope>NUCLEOTIDE SEQUENCE</scope>
    <source>
        <strain evidence="1">WU24</strain>
    </source>
</reference>
<evidence type="ECO:0000313" key="1">
    <source>
        <dbReference type="EMBL" id="QSS58202.1"/>
    </source>
</evidence>
<proteinExistence type="predicted"/>